<dbReference type="AlphaFoldDB" id="A0A4R4VEG4"/>
<reference evidence="1 2" key="1">
    <citation type="submission" date="2019-03" db="EMBL/GenBank/DDBJ databases">
        <title>Draft genome sequences of novel Actinobacteria.</title>
        <authorList>
            <person name="Sahin N."/>
            <person name="Ay H."/>
            <person name="Saygin H."/>
        </authorList>
    </citation>
    <scope>NUCLEOTIDE SEQUENCE [LARGE SCALE GENOMIC DNA]</scope>
    <source>
        <strain evidence="1 2">KC310</strain>
    </source>
</reference>
<name>A0A4R4VEG4_9ACTN</name>
<dbReference type="Proteomes" id="UP000295258">
    <property type="component" value="Unassembled WGS sequence"/>
</dbReference>
<comment type="caution">
    <text evidence="1">The sequence shown here is derived from an EMBL/GenBank/DDBJ whole genome shotgun (WGS) entry which is preliminary data.</text>
</comment>
<evidence type="ECO:0000313" key="2">
    <source>
        <dbReference type="Proteomes" id="UP000295258"/>
    </source>
</evidence>
<dbReference type="RefSeq" id="WP_132601782.1">
    <property type="nucleotide sequence ID" value="NZ_SMKO01000144.1"/>
</dbReference>
<dbReference type="EMBL" id="SMKO01000144">
    <property type="protein sequence ID" value="TDC98019.1"/>
    <property type="molecule type" value="Genomic_DNA"/>
</dbReference>
<protein>
    <submittedName>
        <fullName evidence="1">Uncharacterized protein</fullName>
    </submittedName>
</protein>
<evidence type="ECO:0000313" key="1">
    <source>
        <dbReference type="EMBL" id="TDC98019.1"/>
    </source>
</evidence>
<accession>A0A4R4VEG4</accession>
<keyword evidence="2" id="KW-1185">Reference proteome</keyword>
<proteinExistence type="predicted"/>
<sequence length="125" mass="13709">MSRWKGPEFGRAVDARPLWSARDWAAEQARVVLRAAGCPEFPARAGFSVESHDPLALAVTDDFTDPAHQPAALARATRALAEAGYRTAPHPWDNELVAVWPRPIRSRVTRRAVRGDDAASSAARR</sequence>
<gene>
    <name evidence="1" type="ORF">E1292_36035</name>
</gene>
<organism evidence="1 2">
    <name type="scientific">Nonomuraea deserti</name>
    <dbReference type="NCBI Taxonomy" id="1848322"/>
    <lineage>
        <taxon>Bacteria</taxon>
        <taxon>Bacillati</taxon>
        <taxon>Actinomycetota</taxon>
        <taxon>Actinomycetes</taxon>
        <taxon>Streptosporangiales</taxon>
        <taxon>Streptosporangiaceae</taxon>
        <taxon>Nonomuraea</taxon>
    </lineage>
</organism>